<keyword evidence="2" id="KW-1133">Transmembrane helix</keyword>
<reference evidence="3 4" key="1">
    <citation type="submission" date="2021-01" db="EMBL/GenBank/DDBJ databases">
        <title>Identification and Characterization of Corynebacterium sp.</title>
        <authorList>
            <person name="Luo Q."/>
            <person name="Qu P."/>
            <person name="Chen Q."/>
        </authorList>
    </citation>
    <scope>NUCLEOTIDE SEQUENCE [LARGE SCALE GENOMIC DNA]</scope>
    <source>
        <strain evidence="3 4">MC-18</strain>
    </source>
</reference>
<gene>
    <name evidence="3" type="ORF">JMN37_06760</name>
</gene>
<keyword evidence="2" id="KW-0472">Membrane</keyword>
<evidence type="ECO:0008006" key="5">
    <source>
        <dbReference type="Google" id="ProtNLM"/>
    </source>
</evidence>
<accession>A0AAW5HY49</accession>
<dbReference type="EMBL" id="JAEUWV010000008">
    <property type="protein sequence ID" value="MCO6394676.1"/>
    <property type="molecule type" value="Genomic_DNA"/>
</dbReference>
<evidence type="ECO:0000256" key="2">
    <source>
        <dbReference type="SAM" id="Phobius"/>
    </source>
</evidence>
<dbReference type="AlphaFoldDB" id="A0AAW5HY49"/>
<dbReference type="Proteomes" id="UP001205920">
    <property type="component" value="Unassembled WGS sequence"/>
</dbReference>
<evidence type="ECO:0000313" key="3">
    <source>
        <dbReference type="EMBL" id="MCO6394676.1"/>
    </source>
</evidence>
<name>A0AAW5HY49_9CORY</name>
<feature type="region of interest" description="Disordered" evidence="1">
    <location>
        <begin position="228"/>
        <end position="249"/>
    </location>
</feature>
<dbReference type="RefSeq" id="WP_252931432.1">
    <property type="nucleotide sequence ID" value="NZ_JAEUWV010000008.1"/>
</dbReference>
<keyword evidence="2" id="KW-0812">Transmembrane</keyword>
<comment type="caution">
    <text evidence="3">The sequence shown here is derived from an EMBL/GenBank/DDBJ whole genome shotgun (WGS) entry which is preliminary data.</text>
</comment>
<proteinExistence type="predicted"/>
<organism evidence="3 4">
    <name type="scientific">Corynebacterium lipophilum</name>
    <dbReference type="NCBI Taxonomy" id="2804918"/>
    <lineage>
        <taxon>Bacteria</taxon>
        <taxon>Bacillati</taxon>
        <taxon>Actinomycetota</taxon>
        <taxon>Actinomycetes</taxon>
        <taxon>Mycobacteriales</taxon>
        <taxon>Corynebacteriaceae</taxon>
        <taxon>Corynebacterium</taxon>
    </lineage>
</organism>
<evidence type="ECO:0000313" key="4">
    <source>
        <dbReference type="Proteomes" id="UP001205920"/>
    </source>
</evidence>
<feature type="transmembrane region" description="Helical" evidence="2">
    <location>
        <begin position="268"/>
        <end position="289"/>
    </location>
</feature>
<sequence length="428" mass="45878">MPIDLIAGILNERFGMDFTPEQVQATGRTEDSQLFVASNDAGQAVEVELFDAAQPENQRRDIAGLNRALAASNHPGAFQPRSAGYTDDGHLYVLREAPTGASLARLIADKRADGGVFTPAEARELLIGVAEAIDDYDAQGLGAFVARSVDASRMLVQPAWSSVSVKLTLVGPTATAPEHAEEQHAANVASFIELFNSMTGLDVDEDAANAATGCVGYLNAVAGEPLDEPEVSPVAPGATDGYRQPPQPYPYGPTGEYIRPEDEKKFKLWPWIAAIVALLLIAAGGIWYWMQHRGEEWVGVEAEIAETYPGIVSDKAGQKGWHGLICDSATPDEGQEGKIRCANETLGVSVAKYVSSDALERVLPDPKEAVVLGSGECLIYDYQLPDATPPAFVLTPRTEREYMVVINGDDAEAQRLDLPLCAPVADEE</sequence>
<keyword evidence="4" id="KW-1185">Reference proteome</keyword>
<protein>
    <recommendedName>
        <fullName evidence="5">Serine/threonine protein kinase</fullName>
    </recommendedName>
</protein>
<evidence type="ECO:0000256" key="1">
    <source>
        <dbReference type="SAM" id="MobiDB-lite"/>
    </source>
</evidence>